<evidence type="ECO:0000256" key="6">
    <source>
        <dbReference type="SAM" id="MobiDB-lite"/>
    </source>
</evidence>
<dbReference type="Proteomes" id="UP000727407">
    <property type="component" value="Unassembled WGS sequence"/>
</dbReference>
<feature type="compositionally biased region" description="Basic and acidic residues" evidence="6">
    <location>
        <begin position="7"/>
        <end position="19"/>
    </location>
</feature>
<name>A0A8J4UD88_CLAMG</name>
<evidence type="ECO:0000256" key="2">
    <source>
        <dbReference type="ARBA" id="ARBA00022473"/>
    </source>
</evidence>
<evidence type="ECO:0000313" key="7">
    <source>
        <dbReference type="EMBL" id="KAF5896379.1"/>
    </source>
</evidence>
<dbReference type="GO" id="GO:0003700">
    <property type="term" value="F:DNA-binding transcription factor activity"/>
    <property type="evidence" value="ECO:0007669"/>
    <property type="project" value="InterPro"/>
</dbReference>
<evidence type="ECO:0000256" key="1">
    <source>
        <dbReference type="ARBA" id="ARBA00004123"/>
    </source>
</evidence>
<gene>
    <name evidence="7" type="ORF">DAT39_013890</name>
</gene>
<dbReference type="GO" id="GO:0003677">
    <property type="term" value="F:DNA binding"/>
    <property type="evidence" value="ECO:0007669"/>
    <property type="project" value="UniProtKB-KW"/>
</dbReference>
<sequence length="75" mass="8439">MNSGPPDQHHSHHDYDRISETAYEPQSGDAGDGRQDVLDVEKKSKSGTEEKVKAVQLGHTRPQIYPWMTKLQASH</sequence>
<feature type="non-terminal residue" evidence="7">
    <location>
        <position position="75"/>
    </location>
</feature>
<keyword evidence="4 7" id="KW-0371">Homeobox</keyword>
<feature type="compositionally biased region" description="Basic and acidic residues" evidence="6">
    <location>
        <begin position="31"/>
        <end position="53"/>
    </location>
</feature>
<evidence type="ECO:0000256" key="3">
    <source>
        <dbReference type="ARBA" id="ARBA00023125"/>
    </source>
</evidence>
<accession>A0A8J4UD88</accession>
<evidence type="ECO:0000313" key="8">
    <source>
        <dbReference type="Proteomes" id="UP000727407"/>
    </source>
</evidence>
<reference evidence="7" key="1">
    <citation type="submission" date="2020-07" db="EMBL/GenBank/DDBJ databases">
        <title>Clarias magur genome sequencing, assembly and annotation.</title>
        <authorList>
            <person name="Kushwaha B."/>
            <person name="Kumar R."/>
            <person name="Das P."/>
            <person name="Joshi C.G."/>
            <person name="Kumar D."/>
            <person name="Nagpure N.S."/>
            <person name="Pandey M."/>
            <person name="Agarwal S."/>
            <person name="Srivastava S."/>
            <person name="Singh M."/>
            <person name="Sahoo L."/>
            <person name="Jayasankar P."/>
            <person name="Meher P.K."/>
            <person name="Koringa P.G."/>
            <person name="Iquebal M.A."/>
            <person name="Das S.P."/>
            <person name="Bit A."/>
            <person name="Patnaik S."/>
            <person name="Patel N."/>
            <person name="Shah T.M."/>
            <person name="Hinsu A."/>
            <person name="Jena J.K."/>
        </authorList>
    </citation>
    <scope>NUCLEOTIDE SEQUENCE</scope>
    <source>
        <strain evidence="7">CIFAMagur01</strain>
        <tissue evidence="7">Testis</tissue>
    </source>
</reference>
<feature type="region of interest" description="Disordered" evidence="6">
    <location>
        <begin position="1"/>
        <end position="55"/>
    </location>
</feature>
<keyword evidence="2" id="KW-0217">Developmental protein</keyword>
<dbReference type="GO" id="GO:0005634">
    <property type="term" value="C:nucleus"/>
    <property type="evidence" value="ECO:0007669"/>
    <property type="project" value="UniProtKB-SubCell"/>
</dbReference>
<keyword evidence="5" id="KW-0539">Nucleus</keyword>
<organism evidence="7 8">
    <name type="scientific">Clarias magur</name>
    <name type="common">Asian catfish</name>
    <name type="synonym">Macropteronotus magur</name>
    <dbReference type="NCBI Taxonomy" id="1594786"/>
    <lineage>
        <taxon>Eukaryota</taxon>
        <taxon>Metazoa</taxon>
        <taxon>Chordata</taxon>
        <taxon>Craniata</taxon>
        <taxon>Vertebrata</taxon>
        <taxon>Euteleostomi</taxon>
        <taxon>Actinopterygii</taxon>
        <taxon>Neopterygii</taxon>
        <taxon>Teleostei</taxon>
        <taxon>Ostariophysi</taxon>
        <taxon>Siluriformes</taxon>
        <taxon>Clariidae</taxon>
        <taxon>Clarias</taxon>
    </lineage>
</organism>
<proteinExistence type="predicted"/>
<evidence type="ECO:0000256" key="4">
    <source>
        <dbReference type="ARBA" id="ARBA00023155"/>
    </source>
</evidence>
<protein>
    <submittedName>
        <fullName evidence="7">Homeobox protein Hox-C5-like</fullName>
    </submittedName>
</protein>
<dbReference type="InterPro" id="IPR001827">
    <property type="entry name" value="Homeobox_Antennapedia_CS"/>
</dbReference>
<dbReference type="EMBL" id="QNUK01000278">
    <property type="protein sequence ID" value="KAF5896379.1"/>
    <property type="molecule type" value="Genomic_DNA"/>
</dbReference>
<comment type="caution">
    <text evidence="7">The sequence shown here is derived from an EMBL/GenBank/DDBJ whole genome shotgun (WGS) entry which is preliminary data.</text>
</comment>
<evidence type="ECO:0000256" key="5">
    <source>
        <dbReference type="ARBA" id="ARBA00023242"/>
    </source>
</evidence>
<keyword evidence="3 7" id="KW-0238">DNA-binding</keyword>
<keyword evidence="8" id="KW-1185">Reference proteome</keyword>
<comment type="subcellular location">
    <subcellularLocation>
        <location evidence="1">Nucleus</location>
    </subcellularLocation>
</comment>
<dbReference type="PROSITE" id="PS00032">
    <property type="entry name" value="ANTENNAPEDIA"/>
    <property type="match status" value="1"/>
</dbReference>
<dbReference type="AlphaFoldDB" id="A0A8J4UD88"/>